<sequence>VIAGVDPKVSLVASVVLCLTLSILGGRPAMVTAAAGSVALVIGPMVHAHGVAYILPAVVLGGVIQILFGVAGLARMMRYIPRSVMLGFVNALGVLIFFAQVPHVWGQSSLVWLLFAVTLAIVLLLPRLLKSVPSPLVAIVVVTAV</sequence>
<feature type="domain" description="SLC26A/SulP transporter" evidence="6">
    <location>
        <begin position="2"/>
        <end position="108"/>
    </location>
</feature>
<feature type="transmembrane region" description="Helical" evidence="5">
    <location>
        <begin position="86"/>
        <end position="105"/>
    </location>
</feature>
<keyword evidence="2 5" id="KW-0812">Transmembrane</keyword>
<dbReference type="Pfam" id="PF00916">
    <property type="entry name" value="Sulfate_transp"/>
    <property type="match status" value="1"/>
</dbReference>
<organism evidence="7 8">
    <name type="scientific">Chromobacterium piscinae</name>
    <dbReference type="NCBI Taxonomy" id="686831"/>
    <lineage>
        <taxon>Bacteria</taxon>
        <taxon>Pseudomonadati</taxon>
        <taxon>Pseudomonadota</taxon>
        <taxon>Betaproteobacteria</taxon>
        <taxon>Neisseriales</taxon>
        <taxon>Chromobacteriaceae</taxon>
        <taxon>Chromobacterium</taxon>
    </lineage>
</organism>
<accession>A0ABV0HCL1</accession>
<evidence type="ECO:0000313" key="7">
    <source>
        <dbReference type="EMBL" id="MEO3957396.1"/>
    </source>
</evidence>
<dbReference type="PANTHER" id="PTHR43310">
    <property type="entry name" value="SULFATE TRANSPORTER YBAR-RELATED"/>
    <property type="match status" value="1"/>
</dbReference>
<dbReference type="InterPro" id="IPR052706">
    <property type="entry name" value="Membrane-Transporter-like"/>
</dbReference>
<feature type="transmembrane region" description="Helical" evidence="5">
    <location>
        <begin position="51"/>
        <end position="74"/>
    </location>
</feature>
<feature type="non-terminal residue" evidence="7">
    <location>
        <position position="145"/>
    </location>
</feature>
<dbReference type="RefSeq" id="WP_347788142.1">
    <property type="nucleotide sequence ID" value="NZ_JBDQQU010000368.1"/>
</dbReference>
<name>A0ABV0HCL1_9NEIS</name>
<dbReference type="InterPro" id="IPR011547">
    <property type="entry name" value="SLC26A/SulP_dom"/>
</dbReference>
<keyword evidence="4 5" id="KW-0472">Membrane</keyword>
<evidence type="ECO:0000256" key="2">
    <source>
        <dbReference type="ARBA" id="ARBA00022692"/>
    </source>
</evidence>
<proteinExistence type="predicted"/>
<comment type="subcellular location">
    <subcellularLocation>
        <location evidence="1">Membrane</location>
        <topology evidence="1">Multi-pass membrane protein</topology>
    </subcellularLocation>
</comment>
<dbReference type="Proteomes" id="UP001438292">
    <property type="component" value="Unassembled WGS sequence"/>
</dbReference>
<feature type="non-terminal residue" evidence="7">
    <location>
        <position position="1"/>
    </location>
</feature>
<evidence type="ECO:0000259" key="6">
    <source>
        <dbReference type="Pfam" id="PF00916"/>
    </source>
</evidence>
<dbReference type="PANTHER" id="PTHR43310:SF1">
    <property type="entry name" value="SULFATE TRANSPORTER YBAR-RELATED"/>
    <property type="match status" value="1"/>
</dbReference>
<evidence type="ECO:0000256" key="3">
    <source>
        <dbReference type="ARBA" id="ARBA00022989"/>
    </source>
</evidence>
<evidence type="ECO:0000256" key="4">
    <source>
        <dbReference type="ARBA" id="ARBA00023136"/>
    </source>
</evidence>
<comment type="caution">
    <text evidence="7">The sequence shown here is derived from an EMBL/GenBank/DDBJ whole genome shotgun (WGS) entry which is preliminary data.</text>
</comment>
<keyword evidence="3 5" id="KW-1133">Transmembrane helix</keyword>
<reference evidence="7 8" key="1">
    <citation type="submission" date="2024-05" db="EMBL/GenBank/DDBJ databases">
        <authorList>
            <person name="De Oliveira J.P."/>
            <person name="Noriler S.A."/>
            <person name="De Oliveira A.G."/>
            <person name="Sipoli D.S."/>
        </authorList>
    </citation>
    <scope>NUCLEOTIDE SEQUENCE [LARGE SCALE GENOMIC DNA]</scope>
    <source>
        <strain evidence="7 8">LABIM186</strain>
    </source>
</reference>
<evidence type="ECO:0000256" key="5">
    <source>
        <dbReference type="SAM" id="Phobius"/>
    </source>
</evidence>
<evidence type="ECO:0000313" key="8">
    <source>
        <dbReference type="Proteomes" id="UP001438292"/>
    </source>
</evidence>
<feature type="transmembrane region" description="Helical" evidence="5">
    <location>
        <begin position="111"/>
        <end position="129"/>
    </location>
</feature>
<evidence type="ECO:0000256" key="1">
    <source>
        <dbReference type="ARBA" id="ARBA00004141"/>
    </source>
</evidence>
<gene>
    <name evidence="7" type="ORF">ABH309_23410</name>
</gene>
<keyword evidence="8" id="KW-1185">Reference proteome</keyword>
<dbReference type="EMBL" id="JBDQQU010000368">
    <property type="protein sequence ID" value="MEO3957396.1"/>
    <property type="molecule type" value="Genomic_DNA"/>
</dbReference>
<protein>
    <submittedName>
        <fullName evidence="7">SulP family inorganic anion transporter</fullName>
    </submittedName>
</protein>